<evidence type="ECO:0000256" key="5">
    <source>
        <dbReference type="SAM" id="Phobius"/>
    </source>
</evidence>
<feature type="disulfide bond" evidence="4">
    <location>
        <begin position="1154"/>
        <end position="1169"/>
    </location>
</feature>
<dbReference type="InterPro" id="IPR036055">
    <property type="entry name" value="LDL_receptor-like_sf"/>
</dbReference>
<feature type="disulfide bond" evidence="4">
    <location>
        <begin position="1610"/>
        <end position="1622"/>
    </location>
</feature>
<dbReference type="InterPro" id="IPR013320">
    <property type="entry name" value="ConA-like_dom_sf"/>
</dbReference>
<dbReference type="Gene3D" id="4.10.400.10">
    <property type="entry name" value="Low-density Lipoprotein Receptor"/>
    <property type="match status" value="10"/>
</dbReference>
<feature type="disulfide bond" evidence="4">
    <location>
        <begin position="1135"/>
        <end position="1147"/>
    </location>
</feature>
<feature type="disulfide bond" evidence="4">
    <location>
        <begin position="45"/>
        <end position="63"/>
    </location>
</feature>
<dbReference type="InterPro" id="IPR000742">
    <property type="entry name" value="EGF"/>
</dbReference>
<dbReference type="SUPFAM" id="SSF49899">
    <property type="entry name" value="Concanavalin A-like lectins/glucanases"/>
    <property type="match status" value="7"/>
</dbReference>
<organism evidence="8 9">
    <name type="scientific">Hemibagrus guttatus</name>
    <dbReference type="NCBI Taxonomy" id="175788"/>
    <lineage>
        <taxon>Eukaryota</taxon>
        <taxon>Metazoa</taxon>
        <taxon>Chordata</taxon>
        <taxon>Craniata</taxon>
        <taxon>Vertebrata</taxon>
        <taxon>Euteleostomi</taxon>
        <taxon>Actinopterygii</taxon>
        <taxon>Neopterygii</taxon>
        <taxon>Teleostei</taxon>
        <taxon>Ostariophysi</taxon>
        <taxon>Siluriformes</taxon>
        <taxon>Bagridae</taxon>
        <taxon>Hemibagrus</taxon>
    </lineage>
</organism>
<feature type="disulfide bond" evidence="4">
    <location>
        <begin position="482"/>
        <end position="497"/>
    </location>
</feature>
<dbReference type="PROSITE" id="PS50068">
    <property type="entry name" value="LDLRA_2"/>
    <property type="match status" value="9"/>
</dbReference>
<feature type="domain" description="MAM" evidence="7">
    <location>
        <begin position="743"/>
        <end position="910"/>
    </location>
</feature>
<dbReference type="CDD" id="cd00112">
    <property type="entry name" value="LDLa"/>
    <property type="match status" value="10"/>
</dbReference>
<evidence type="ECO:0000256" key="3">
    <source>
        <dbReference type="PROSITE-ProRule" id="PRU00076"/>
    </source>
</evidence>
<dbReference type="PANTHER" id="PTHR23282">
    <property type="entry name" value="APICAL ENDOSOMAL GLYCOPROTEIN PRECURSOR"/>
    <property type="match status" value="1"/>
</dbReference>
<proteinExistence type="predicted"/>
<comment type="caution">
    <text evidence="3">Lacks conserved residue(s) required for the propagation of feature annotation.</text>
</comment>
<feature type="disulfide bond" evidence="4">
    <location>
        <begin position="1617"/>
        <end position="1635"/>
    </location>
</feature>
<keyword evidence="5" id="KW-0472">Membrane</keyword>
<dbReference type="InterPro" id="IPR000998">
    <property type="entry name" value="MAM_dom"/>
</dbReference>
<feature type="disulfide bond" evidence="4">
    <location>
        <begin position="925"/>
        <end position="943"/>
    </location>
</feature>
<feature type="disulfide bond" evidence="4">
    <location>
        <begin position="1342"/>
        <end position="1360"/>
    </location>
</feature>
<feature type="disulfide bond" evidence="4">
    <location>
        <begin position="57"/>
        <end position="72"/>
    </location>
</feature>
<feature type="disulfide bond" evidence="4">
    <location>
        <begin position="1142"/>
        <end position="1160"/>
    </location>
</feature>
<evidence type="ECO:0008006" key="10">
    <source>
        <dbReference type="Google" id="ProtNLM"/>
    </source>
</evidence>
<feature type="domain" description="MAM" evidence="7">
    <location>
        <begin position="76"/>
        <end position="234"/>
    </location>
</feature>
<dbReference type="FunFam" id="2.60.120.200:FF:000182">
    <property type="entry name" value="MAM and LDL-receptor class A domain-containing protein 1"/>
    <property type="match status" value="1"/>
</dbReference>
<feature type="disulfide bond" evidence="4">
    <location>
        <begin position="725"/>
        <end position="740"/>
    </location>
</feature>
<feature type="transmembrane region" description="Helical" evidence="5">
    <location>
        <begin position="1740"/>
        <end position="1766"/>
    </location>
</feature>
<feature type="domain" description="MAM" evidence="7">
    <location>
        <begin position="1171"/>
        <end position="1326"/>
    </location>
</feature>
<dbReference type="SMART" id="SM00192">
    <property type="entry name" value="LDLa"/>
    <property type="match status" value="10"/>
</dbReference>
<dbReference type="SUPFAM" id="SSF57196">
    <property type="entry name" value="EGF/Laminin"/>
    <property type="match status" value="1"/>
</dbReference>
<evidence type="ECO:0000256" key="2">
    <source>
        <dbReference type="ARBA" id="ARBA00023157"/>
    </source>
</evidence>
<dbReference type="PANTHER" id="PTHR23282:SF140">
    <property type="entry name" value="MAM AND LDL-RECEPTOR CLASS A DOMAIN-CONTAINING PROTEIN 1"/>
    <property type="match status" value="1"/>
</dbReference>
<dbReference type="Proteomes" id="UP001274896">
    <property type="component" value="Unassembled WGS sequence"/>
</dbReference>
<dbReference type="PROSITE" id="PS50060">
    <property type="entry name" value="MAM_2"/>
    <property type="match status" value="7"/>
</dbReference>
<keyword evidence="2 3" id="KW-1015">Disulfide bond</keyword>
<evidence type="ECO:0000256" key="1">
    <source>
        <dbReference type="ARBA" id="ARBA00022737"/>
    </source>
</evidence>
<feature type="domain" description="EGF-like" evidence="6">
    <location>
        <begin position="1686"/>
        <end position="1720"/>
    </location>
</feature>
<sequence>MNLCSYVYVTYPSESLMQAFVWPSVLVWAVMCVSGQPCKPDEFECLTGECVSKKYVCDYSQDCSDGSDERNCSHSERCDFEDGLCDLQTPDRSKSWIRGACLTDPGPMTDHTGHPAGHYLFLRSKTRETVYAEISSPSFLPSESCMVTFYYHMGQVTGGLRVLVKAQPSGEQRQIWSQTRLTLMPPTKPWFRTSVTFQESQAFQVIIHGTVSSSNDPKEVIAFDDLSFSSGCVSTRERRYISSASRSQFDCGAGVYVDAKQVCDFTLDCPHGEDEATCQNIDTYVFSTAAQCDFEADACGWYESAPGDGFDWVRSSPQVVSTDQQNKAPPRDHSTNTSTGHFLLVLKNSSSFSQHALLRSPMFQHAGPDCKMTFWHYNAGISVGAANMYLRIDGMDNLTVLWRTLYHQGNFWQPVTVQLGRQTRPFQILVSKLSLGVYDGISALDDITFHNCSLPVPMDKCPNPDYFHCGRSRACVDRLKLCDLVDDCGDGTDEENCSSELMCSFEDGLCSWTQDDDDIFDWTWIQGPTPTPNTGPYKDHTWSSVRGHYLYIESSAPQQFKDTAVLISRTFNPTLSKGEVPRTTCVFRFHYHMLGQYIFRLAVYIRNYNSGHGQMLWVRHGDQRNLWHRKTLYINSARPFQILVEGTVGDDFTGDIAIDDLSFLGCEPYEGKCDNETTTNSVLPSLEASTTAPAVTYPTLPPNSCPLGQFVCGAYGECVSQNKVCDFRRDCSDGSDEKGCVMERCYFEGGNLCGWNLDSPKPPVPLHAFQWLIGQGETIYHGEENHRPVNDHTLGTAEGWYIYADSSNGGYGHVSDLITPPITATGPQCTMEFWYYMSGFTVGTLQVFIKSGNVTNEVWSETGNQGSRWMRGKIFIGIRHNFQVILRSKRGVSYMGDVVVDDVEFIDCAPPIFSGFLCTKSEFACANGLCIPDGNLCDFIDHCGDGSDENHYICKGFHGHCNFEFDLCAWRQLESDNSDWLIKAGRTPTRETGPATDHTLRNSSGHYLYKENSFSKSSGDMARISSPMFSQSSRECKMVFYLHMAGEGAGTLSVYMITKSSLSLLLNLTGCQGNYWIRQEVPLSSKEHFEVLFEGKMGGNRKGDISIDDITFSPGCLFTHVHKTNLPGPPPTDFCPLGLLRCDNGYCYKPDQLCNFIDNCGDNSDEKNCGTSCSFEDGRCGWKSSRADNFDLMLGTGSAQSIRPPYDHTLMNENGHFVYLAATPVGLKGDKAHMRSFVYKESSATCKLAFWYYISHKATGVIRLFLKTENELREVWMEQKMMHEWRRAEVPLRNLRNFELIFEVVRARDVSGGAALDDLQFINCARSGTHPGSCPEATDFVCNNGNCIVSSLVCDNKPDCTDGSDELDCSGLAGACNFNMPEEQWEAACQLVQDQDDDFDWQIGHVGKYQGAGPSTDHSPGSCVFVGVKLGDGAGSYLYVNSALQREGDVARIVTQQEFPASTGVCHLRFWFHMYGSKQMGTLKVYTVGSSGIPLLMWAASGDYGKGWRYSNVVLSNPHPFRVSFQAEMGGNEWTDIAIDDLSFTRECVIGAPVTPVPPTCDSGQFQCVYLLECVPQSWRCDGEVDCVDGSDEEECGSLVPGTVPPQAGCEDTQYGCAKNMCIPALLRCDSVPDCPNGEDEYGCPVVQCEIGELVCEGAGSCVPHSKRCDQTVDCPAFNSDESSCYECPTGYCLNNGMCMVELHGPVCICKPMWTGNRCHVQQKPTNSTSSVVIADTGPVILYTAVSVAVIVILAVVIGTVMFFFIQRKRTAKDSRLIANDEMDNYAAECRGQFPDVRPRESVAFKARWSKFPKLAISVYPWTDEPQVHTITHMNTHIYLL</sequence>
<dbReference type="GO" id="GO:0016020">
    <property type="term" value="C:membrane"/>
    <property type="evidence" value="ECO:0007669"/>
    <property type="project" value="InterPro"/>
</dbReference>
<keyword evidence="1" id="KW-0677">Repeat</keyword>
<reference evidence="8" key="1">
    <citation type="submission" date="2023-06" db="EMBL/GenBank/DDBJ databases">
        <title>Male Hemibagrus guttatus genome.</title>
        <authorList>
            <person name="Bian C."/>
        </authorList>
    </citation>
    <scope>NUCLEOTIDE SEQUENCE</scope>
    <source>
        <strain evidence="8">Male_cb2023</strain>
        <tissue evidence="8">Muscle</tissue>
    </source>
</reference>
<dbReference type="Pfam" id="PF00057">
    <property type="entry name" value="Ldl_recept_a"/>
    <property type="match status" value="7"/>
</dbReference>
<feature type="domain" description="MAM" evidence="7">
    <location>
        <begin position="501"/>
        <end position="668"/>
    </location>
</feature>
<feature type="domain" description="MAM" evidence="7">
    <location>
        <begin position="959"/>
        <end position="1118"/>
    </location>
</feature>
<dbReference type="SMART" id="SM00137">
    <property type="entry name" value="MAM"/>
    <property type="match status" value="7"/>
</dbReference>
<feature type="disulfide bond" evidence="4">
    <location>
        <begin position="1581"/>
        <end position="1596"/>
    </location>
</feature>
<keyword evidence="9" id="KW-1185">Reference proteome</keyword>
<dbReference type="Gene3D" id="2.10.25.10">
    <property type="entry name" value="Laminin"/>
    <property type="match status" value="1"/>
</dbReference>
<dbReference type="PROSITE" id="PS00022">
    <property type="entry name" value="EGF_1"/>
    <property type="match status" value="1"/>
</dbReference>
<keyword evidence="5" id="KW-0812">Transmembrane</keyword>
<dbReference type="EMBL" id="JAUCMX010000005">
    <property type="protein sequence ID" value="KAK3546298.1"/>
    <property type="molecule type" value="Genomic_DNA"/>
</dbReference>
<dbReference type="PROSITE" id="PS01209">
    <property type="entry name" value="LDLRA_1"/>
    <property type="match status" value="7"/>
</dbReference>
<feature type="disulfide bond" evidence="4">
    <location>
        <begin position="38"/>
        <end position="50"/>
    </location>
</feature>
<gene>
    <name evidence="8" type="ORF">QTP70_025705</name>
</gene>
<dbReference type="PROSITE" id="PS50026">
    <property type="entry name" value="EGF_3"/>
    <property type="match status" value="1"/>
</dbReference>
<evidence type="ECO:0000256" key="4">
    <source>
        <dbReference type="PROSITE-ProRule" id="PRU00124"/>
    </source>
</evidence>
<keyword evidence="5" id="KW-1133">Transmembrane helix</keyword>
<dbReference type="SUPFAM" id="SSF57424">
    <property type="entry name" value="LDL receptor-like module"/>
    <property type="match status" value="10"/>
</dbReference>
<feature type="disulfide bond" evidence="4">
    <location>
        <begin position="1629"/>
        <end position="1644"/>
    </location>
</feature>
<dbReference type="CDD" id="cd06263">
    <property type="entry name" value="MAM"/>
    <property type="match status" value="7"/>
</dbReference>
<evidence type="ECO:0000259" key="7">
    <source>
        <dbReference type="PROSITE" id="PS50060"/>
    </source>
</evidence>
<name>A0AAE0RA31_9TELE</name>
<evidence type="ECO:0000313" key="9">
    <source>
        <dbReference type="Proteomes" id="UP001274896"/>
    </source>
</evidence>
<dbReference type="PRINTS" id="PR00261">
    <property type="entry name" value="LDLRECEPTOR"/>
</dbReference>
<protein>
    <recommendedName>
        <fullName evidence="10">MAM and LDL-receptor class A domain-containing protein 1</fullName>
    </recommendedName>
</protein>
<feature type="disulfide bond" evidence="4">
    <location>
        <begin position="918"/>
        <end position="930"/>
    </location>
</feature>
<feature type="disulfide bond" evidence="4">
    <location>
        <begin position="1354"/>
        <end position="1369"/>
    </location>
</feature>
<dbReference type="InterPro" id="IPR051560">
    <property type="entry name" value="MAM_domain-containing"/>
</dbReference>
<dbReference type="Gene3D" id="2.60.120.200">
    <property type="match status" value="7"/>
</dbReference>
<comment type="caution">
    <text evidence="8">The sequence shown here is derived from an EMBL/GenBank/DDBJ whole genome shotgun (WGS) entry which is preliminary data.</text>
</comment>
<dbReference type="InterPro" id="IPR002172">
    <property type="entry name" value="LDrepeatLR_classA_rpt"/>
</dbReference>
<evidence type="ECO:0000313" key="8">
    <source>
        <dbReference type="EMBL" id="KAK3546298.1"/>
    </source>
</evidence>
<accession>A0AAE0RA31</accession>
<feature type="domain" description="MAM" evidence="7">
    <location>
        <begin position="1374"/>
        <end position="1550"/>
    </location>
</feature>
<dbReference type="InterPro" id="IPR023415">
    <property type="entry name" value="LDLR_class-A_CS"/>
</dbReference>
<feature type="domain" description="MAM" evidence="7">
    <location>
        <begin position="290"/>
        <end position="454"/>
    </location>
</feature>
<feature type="disulfide bond" evidence="3">
    <location>
        <begin position="1710"/>
        <end position="1719"/>
    </location>
</feature>
<keyword evidence="3" id="KW-0245">EGF-like domain</keyword>
<dbReference type="Pfam" id="PF00629">
    <property type="entry name" value="MAM"/>
    <property type="match status" value="7"/>
</dbReference>
<evidence type="ECO:0000259" key="6">
    <source>
        <dbReference type="PROSITE" id="PS50026"/>
    </source>
</evidence>